<evidence type="ECO:0000256" key="3">
    <source>
        <dbReference type="SAM" id="Phobius"/>
    </source>
</evidence>
<accession>K6W148</accession>
<dbReference type="EC" id="3.1.3.27" evidence="2"/>
<dbReference type="SUPFAM" id="SSF56784">
    <property type="entry name" value="HAD-like"/>
    <property type="match status" value="1"/>
</dbReference>
<dbReference type="Proteomes" id="UP000001955">
    <property type="component" value="Chromosome"/>
</dbReference>
<dbReference type="NCBIfam" id="TIGR01545">
    <property type="entry name" value="YfhB_g-proteo"/>
    <property type="match status" value="1"/>
</dbReference>
<dbReference type="InterPro" id="IPR036412">
    <property type="entry name" value="HAD-like_sf"/>
</dbReference>
<dbReference type="GO" id="GO:0046872">
    <property type="term" value="F:metal ion binding"/>
    <property type="evidence" value="ECO:0007669"/>
    <property type="project" value="UniProtKB-KW"/>
</dbReference>
<dbReference type="STRING" id="630626.EBL_c10050"/>
<dbReference type="HOGENOM" id="CLU_112917_0_0_6"/>
<sequence>MTQQTRRVVFFDLDGTLHRQDMLGAFIWWLLRRSPLNGVLVLLLLPVVIAGLLIRGVSARWPISLLLWATTAGHSEAWLNARQAAFIAWFRARVVVFPAVEQRLNQYLSSADVDVWLITGSPESLVRGVYQDAPWLAQVNIITSQMSRYNGGWILPLRCFGQVKVAELARRIGAPLRLYSGYSDSDHDNPLLACCEHCWRVTPGGELKQTK</sequence>
<dbReference type="Pfam" id="PF12710">
    <property type="entry name" value="HAD"/>
    <property type="match status" value="1"/>
</dbReference>
<dbReference type="Gene3D" id="1.20.1440.100">
    <property type="entry name" value="SG protein - dephosphorylation function"/>
    <property type="match status" value="1"/>
</dbReference>
<dbReference type="InterPro" id="IPR023214">
    <property type="entry name" value="HAD_sf"/>
</dbReference>
<reference evidence="4 5" key="1">
    <citation type="journal article" date="2012" name="J. Bacteriol.">
        <title>Complete genome sequence of the B12-producing Shimwellia blattae strain DSM 4481, isolated from a cockroach.</title>
        <authorList>
            <person name="Brzuszkiewicz E."/>
            <person name="Waschkowitz T."/>
            <person name="Wiezer A."/>
            <person name="Daniel R."/>
        </authorList>
    </citation>
    <scope>NUCLEOTIDE SEQUENCE [LARGE SCALE GENOMIC DNA]</scope>
    <source>
        <strain evidence="5">ATCC 29907 / DSM 4481 / JCM 1650 / NBRC 105725 / CDC 9005-74</strain>
    </source>
</reference>
<dbReference type="OrthoDB" id="6545830at2"/>
<feature type="transmembrane region" description="Helical" evidence="3">
    <location>
        <begin position="36"/>
        <end position="54"/>
    </location>
</feature>
<dbReference type="InterPro" id="IPR006435">
    <property type="entry name" value="HAD-SF_hydro_IF_YfhB"/>
</dbReference>
<keyword evidence="3" id="KW-0472">Membrane</keyword>
<dbReference type="KEGG" id="ebt:EBL_c10050"/>
<evidence type="ECO:0000313" key="5">
    <source>
        <dbReference type="Proteomes" id="UP000001955"/>
    </source>
</evidence>
<dbReference type="Gene3D" id="3.40.50.1000">
    <property type="entry name" value="HAD superfamily/HAD-like"/>
    <property type="match status" value="1"/>
</dbReference>
<proteinExistence type="predicted"/>
<name>I2B6G1_SHIBC</name>
<protein>
    <recommendedName>
        <fullName evidence="2">Phosphatidylglycerophosphatase C</fullName>
        <ecNumber evidence="2">3.1.3.27</ecNumber>
    </recommendedName>
</protein>
<evidence type="ECO:0000256" key="2">
    <source>
        <dbReference type="NCBIfam" id="TIGR01545"/>
    </source>
</evidence>
<evidence type="ECO:0000256" key="1">
    <source>
        <dbReference type="ARBA" id="ARBA00022723"/>
    </source>
</evidence>
<keyword evidence="3" id="KW-1133">Transmembrane helix</keyword>
<gene>
    <name evidence="4" type="primary">yfhB</name>
    <name evidence="4" type="ordered locus">EBL_c10050</name>
</gene>
<keyword evidence="4" id="KW-0378">Hydrolase</keyword>
<organism evidence="4 5">
    <name type="scientific">Shimwellia blattae (strain ATCC 29907 / DSM 4481 / JCM 1650 / NBRC 105725 / CDC 9005-74)</name>
    <name type="common">Escherichia blattae</name>
    <dbReference type="NCBI Taxonomy" id="630626"/>
    <lineage>
        <taxon>Bacteria</taxon>
        <taxon>Pseudomonadati</taxon>
        <taxon>Pseudomonadota</taxon>
        <taxon>Gammaproteobacteria</taxon>
        <taxon>Enterobacterales</taxon>
        <taxon>Enterobacteriaceae</taxon>
        <taxon>Shimwellia</taxon>
    </lineage>
</organism>
<dbReference type="RefSeq" id="WP_002441404.1">
    <property type="nucleotide sequence ID" value="NC_017910.1"/>
</dbReference>
<dbReference type="eggNOG" id="COG0560">
    <property type="taxonomic scope" value="Bacteria"/>
</dbReference>
<evidence type="ECO:0000313" key="4">
    <source>
        <dbReference type="EMBL" id="AFJ46115.1"/>
    </source>
</evidence>
<accession>I2B6G1</accession>
<dbReference type="PATRIC" id="fig|630626.3.peg.972"/>
<keyword evidence="5" id="KW-1185">Reference proteome</keyword>
<dbReference type="EMBL" id="CP001560">
    <property type="protein sequence ID" value="AFJ46115.1"/>
    <property type="molecule type" value="Genomic_DNA"/>
</dbReference>
<dbReference type="GO" id="GO:0008962">
    <property type="term" value="F:phosphatidylglycerophosphatase activity"/>
    <property type="evidence" value="ECO:0007669"/>
    <property type="project" value="UniProtKB-EC"/>
</dbReference>
<dbReference type="AlphaFoldDB" id="I2B6G1"/>
<keyword evidence="1" id="KW-0479">Metal-binding</keyword>
<keyword evidence="3" id="KW-0812">Transmembrane</keyword>